<dbReference type="PANTHER" id="PTHR43802">
    <property type="entry name" value="ENOYL-COA HYDRATASE"/>
    <property type="match status" value="1"/>
</dbReference>
<organism evidence="3 4">
    <name type="scientific">Cupriavidus phytorum</name>
    <dbReference type="NCBI Taxonomy" id="3024399"/>
    <lineage>
        <taxon>Bacteria</taxon>
        <taxon>Pseudomonadati</taxon>
        <taxon>Pseudomonadota</taxon>
        <taxon>Betaproteobacteria</taxon>
        <taxon>Burkholderiales</taxon>
        <taxon>Burkholderiaceae</taxon>
        <taxon>Cupriavidus</taxon>
    </lineage>
</organism>
<dbReference type="PROSITE" id="PS00166">
    <property type="entry name" value="ENOYL_COA_HYDRATASE"/>
    <property type="match status" value="1"/>
</dbReference>
<evidence type="ECO:0000313" key="3">
    <source>
        <dbReference type="EMBL" id="PZX34160.1"/>
    </source>
</evidence>
<evidence type="ECO:0000313" key="4">
    <source>
        <dbReference type="Proteomes" id="UP000249638"/>
    </source>
</evidence>
<dbReference type="Gene3D" id="1.10.12.10">
    <property type="entry name" value="Lyase 2-enoyl-coa Hydratase, Chain A, domain 2"/>
    <property type="match status" value="1"/>
</dbReference>
<comment type="similarity">
    <text evidence="1 2">Belongs to the enoyl-CoA hydratase/isomerase family.</text>
</comment>
<dbReference type="SUPFAM" id="SSF52096">
    <property type="entry name" value="ClpP/crotonase"/>
    <property type="match status" value="1"/>
</dbReference>
<accession>A0A2W7PK87</accession>
<dbReference type="GO" id="GO:0003824">
    <property type="term" value="F:catalytic activity"/>
    <property type="evidence" value="ECO:0007669"/>
    <property type="project" value="InterPro"/>
</dbReference>
<dbReference type="PANTHER" id="PTHR43802:SF1">
    <property type="entry name" value="IP11341P-RELATED"/>
    <property type="match status" value="1"/>
</dbReference>
<dbReference type="AlphaFoldDB" id="A0A2W7PK87"/>
<dbReference type="EMBL" id="QKZN01000001">
    <property type="protein sequence ID" value="PZX34160.1"/>
    <property type="molecule type" value="Genomic_DNA"/>
</dbReference>
<dbReference type="CDD" id="cd06558">
    <property type="entry name" value="crotonase-like"/>
    <property type="match status" value="1"/>
</dbReference>
<dbReference type="Proteomes" id="UP000249638">
    <property type="component" value="Unassembled WGS sequence"/>
</dbReference>
<reference evidence="3" key="1">
    <citation type="submission" date="2018-06" db="EMBL/GenBank/DDBJ databases">
        <title>Genomic Encyclopedia of Type Strains, Phase IV (KMG-V): Genome sequencing to study the core and pangenomes of soil and plant-associated prokaryotes.</title>
        <authorList>
            <person name="Whitman W."/>
        </authorList>
    </citation>
    <scope>NUCLEOTIDE SEQUENCE [LARGE SCALE GENOMIC DNA]</scope>
    <source>
        <strain evidence="3">MLR2-44</strain>
    </source>
</reference>
<protein>
    <submittedName>
        <fullName evidence="3">Enoyl-CoA hydratase/carnithine racemase</fullName>
    </submittedName>
</protein>
<dbReference type="InterPro" id="IPR014748">
    <property type="entry name" value="Enoyl-CoA_hydra_C"/>
</dbReference>
<dbReference type="InterPro" id="IPR018376">
    <property type="entry name" value="Enoyl-CoA_hyd/isom_CS"/>
</dbReference>
<evidence type="ECO:0000256" key="1">
    <source>
        <dbReference type="ARBA" id="ARBA00005254"/>
    </source>
</evidence>
<dbReference type="InterPro" id="IPR029045">
    <property type="entry name" value="ClpP/crotonase-like_dom_sf"/>
</dbReference>
<comment type="caution">
    <text evidence="3">The sequence shown here is derived from an EMBL/GenBank/DDBJ whole genome shotgun (WGS) entry which is preliminary data.</text>
</comment>
<name>A0A2W7PK87_9BURK</name>
<dbReference type="Pfam" id="PF00378">
    <property type="entry name" value="ECH_1"/>
    <property type="match status" value="1"/>
</dbReference>
<keyword evidence="4" id="KW-1185">Reference proteome</keyword>
<proteinExistence type="inferred from homology"/>
<dbReference type="Gene3D" id="3.90.226.10">
    <property type="entry name" value="2-enoyl-CoA Hydratase, Chain A, domain 1"/>
    <property type="match status" value="1"/>
</dbReference>
<gene>
    <name evidence="3" type="ORF">C7416_101443</name>
</gene>
<evidence type="ECO:0000256" key="2">
    <source>
        <dbReference type="RuleBase" id="RU003707"/>
    </source>
</evidence>
<sequence length="260" mass="27908">MPDTTDQVILSRRDGHVAILELNRPPHNFFDVDMIARIADELDRLQGDKTCRAVLLQAGGSAFCAGADFSRRDGAAAPRSASRINPIYLEALRIFSFGKPIVAAIEGPAVGGGLGLALAADFRVSCTEARFSANFNRLGFHPGFALSYTLPALIGKQMAAWMLYTGARVDGARAHELGLVDFIVPRAEVRGAALALARELATSSPRALQSTRQTLKADSLSHIRNAISRESAEQAVHFAGPDLAEGVKAMAERRPPVFED</sequence>
<dbReference type="InterPro" id="IPR001753">
    <property type="entry name" value="Enoyl-CoA_hydra/iso"/>
</dbReference>